<evidence type="ECO:0000256" key="1">
    <source>
        <dbReference type="SAM" id="MobiDB-lite"/>
    </source>
</evidence>
<dbReference type="PANTHER" id="PTHR14149:SF14">
    <property type="entry name" value="CALPONIN-HOMOLOGY (CH) DOMAIN-CONTAINING PROTEIN"/>
    <property type="match status" value="1"/>
</dbReference>
<dbReference type="GO" id="GO:0005516">
    <property type="term" value="F:calmodulin binding"/>
    <property type="evidence" value="ECO:0007669"/>
    <property type="project" value="TreeGrafter"/>
</dbReference>
<dbReference type="SUPFAM" id="SSF48350">
    <property type="entry name" value="GTPase activation domain, GAP"/>
    <property type="match status" value="1"/>
</dbReference>
<dbReference type="Gene3D" id="1.10.506.10">
    <property type="entry name" value="GTPase Activation - p120gap, domain 1"/>
    <property type="match status" value="1"/>
</dbReference>
<evidence type="ECO:0000259" key="2">
    <source>
        <dbReference type="PROSITE" id="PS50018"/>
    </source>
</evidence>
<dbReference type="InterPro" id="IPR001936">
    <property type="entry name" value="RasGAP_dom"/>
</dbReference>
<keyword evidence="5" id="KW-1185">Reference proteome</keyword>
<proteinExistence type="predicted"/>
<feature type="domain" description="Calponin-homology (CH)" evidence="3">
    <location>
        <begin position="32"/>
        <end position="138"/>
    </location>
</feature>
<evidence type="ECO:0000259" key="3">
    <source>
        <dbReference type="PROSITE" id="PS50021"/>
    </source>
</evidence>
<name>A0A8H7BS04_9FUNG</name>
<organism evidence="4 5">
    <name type="scientific">Apophysomyces ossiformis</name>
    <dbReference type="NCBI Taxonomy" id="679940"/>
    <lineage>
        <taxon>Eukaryota</taxon>
        <taxon>Fungi</taxon>
        <taxon>Fungi incertae sedis</taxon>
        <taxon>Mucoromycota</taxon>
        <taxon>Mucoromycotina</taxon>
        <taxon>Mucoromycetes</taxon>
        <taxon>Mucorales</taxon>
        <taxon>Mucorineae</taxon>
        <taxon>Mucoraceae</taxon>
        <taxon>Apophysomyces</taxon>
    </lineage>
</organism>
<dbReference type="PROSITE" id="PS50018">
    <property type="entry name" value="RAS_GTPASE_ACTIV_2"/>
    <property type="match status" value="1"/>
</dbReference>
<protein>
    <submittedName>
        <fullName evidence="4">Uncharacterized protein</fullName>
    </submittedName>
</protein>
<dbReference type="InterPro" id="IPR000593">
    <property type="entry name" value="RasGAP_C"/>
</dbReference>
<dbReference type="GO" id="GO:0110085">
    <property type="term" value="C:mitotic actomyosin contractile ring"/>
    <property type="evidence" value="ECO:0007669"/>
    <property type="project" value="TreeGrafter"/>
</dbReference>
<dbReference type="GO" id="GO:0005096">
    <property type="term" value="F:GTPase activator activity"/>
    <property type="evidence" value="ECO:0007669"/>
    <property type="project" value="TreeGrafter"/>
</dbReference>
<feature type="compositionally biased region" description="Acidic residues" evidence="1">
    <location>
        <begin position="214"/>
        <end position="232"/>
    </location>
</feature>
<dbReference type="InterPro" id="IPR008936">
    <property type="entry name" value="Rho_GTPase_activation_prot"/>
</dbReference>
<dbReference type="Pfam" id="PF00307">
    <property type="entry name" value="CH"/>
    <property type="match status" value="1"/>
</dbReference>
<dbReference type="Gene3D" id="1.10.418.10">
    <property type="entry name" value="Calponin-like domain"/>
    <property type="match status" value="1"/>
</dbReference>
<dbReference type="Proteomes" id="UP000605846">
    <property type="component" value="Unassembled WGS sequence"/>
</dbReference>
<dbReference type="CDD" id="cd21206">
    <property type="entry name" value="CH_IQGAP"/>
    <property type="match status" value="1"/>
</dbReference>
<dbReference type="InterPro" id="IPR001715">
    <property type="entry name" value="CH_dom"/>
</dbReference>
<feature type="region of interest" description="Disordered" evidence="1">
    <location>
        <begin position="214"/>
        <end position="264"/>
    </location>
</feature>
<dbReference type="InterPro" id="IPR036872">
    <property type="entry name" value="CH_dom_sf"/>
</dbReference>
<comment type="caution">
    <text evidence="4">The sequence shown here is derived from an EMBL/GenBank/DDBJ whole genome shotgun (WGS) entry which is preliminary data.</text>
</comment>
<dbReference type="Pfam" id="PF03836">
    <property type="entry name" value="RasGAP_C"/>
    <property type="match status" value="1"/>
</dbReference>
<dbReference type="AlphaFoldDB" id="A0A8H7BS04"/>
<dbReference type="PROSITE" id="PS50021">
    <property type="entry name" value="CH"/>
    <property type="match status" value="1"/>
</dbReference>
<evidence type="ECO:0000313" key="5">
    <source>
        <dbReference type="Proteomes" id="UP000605846"/>
    </source>
</evidence>
<dbReference type="SMART" id="SM00033">
    <property type="entry name" value="CH"/>
    <property type="match status" value="1"/>
</dbReference>
<dbReference type="PANTHER" id="PTHR14149">
    <property type="entry name" value="RAS GTPASE-ACTIVATING PROTEIN WITH IQ MOTIF"/>
    <property type="match status" value="1"/>
</dbReference>
<gene>
    <name evidence="4" type="ORF">EC973_004893</name>
</gene>
<dbReference type="SMART" id="SM00323">
    <property type="entry name" value="RasGAP"/>
    <property type="match status" value="1"/>
</dbReference>
<sequence length="1117" mass="130828">MQGRIRLQKDESIAPSQWMDKQRNNLLAYEYLCHIGEAKEWIENCLQEELEPIIQLEESMRNGIILAKLAKYFAPGVVRKIFYDTKLQFRHSDNINYFFRALQTVRLPQIFWFELTDLYDKKNIPKVIYCIHALSHLLARRNMAPNIKDLLGQLEFTKEELNATQRTLDLSGVTMPNFRAIGSSLRKEMSEEFSNEFLRSPTAMLLTTPELIIEEEEDEDEEEEEEEEEADSEGSGSPAETELSDRGFLTDSEPEGRSTAFDSYWADPKNREKLAICQAIARTWLARRQHHEDQEKHSSDIFFRQLELIQANIRGSLSRQRLQPTDRSPTPSLVRMFVHLLDDSEFDLECEQVLEDLHQKVIRYIRENNELDIHVNALDIQIALLLKNAITIEEVIKRSGAFKTKKDQQRRMTELAHANVNPFDLNGFDKSSRYRRELYEQMIYLLQTEPKYLARLLSLSNQHAMDHKFIESVVLTLFGFATNDREEYLLLNLCKHCIVEEMKYVNDTQDFMKGNFAFLKLVVHTNRGAKEREFFRKLLRPLVYQVVSNDVLDLDTDPMSIYHKTINEEESRLGRPSTREHAITVPGALSHKDVRETFIEHLQDLRDITKNFLHSIINSTDHMPYGIRVIARELRDVLEMAFPEEPEENIAKIIGHFIYYRYLNPAIVAPEQYDVIDAIINPMQRKNLAEISKLLHHISSCKTFDEDDIFLQPLNEFICNEAWQQFSEWFMELTNVEEPESYFGMHAWADQVNTHKPTVYITPSELFQLHSILSYNLEDIEPEGGLLCDILNELGPSPYNPDIDFPDTMLCLTLSNRCDNIPLDPNEKLRHILTETKRLTVYVLRIQSDESLADIFDTPSTEEHEAEWEALKKTEFKENKNKTKRRFLQLGQNEPPLDLQPIKFRQLKSIVHRLVEHLEKCKMISDWDEVVRLIARDITGKNARRLHRDREINRTRITLYYLKQKQQYLLDQRKQYEDYLTSCMTSMATKHGKKAKLVLPFSRQYFHLRGLRKHGLVPKFGSYKYTAKQLHERGILIELEDIPKKHYDRISMVISMDQVDVITIEGGYAGWSLSSVQVDIPYEQLLQTQYEGVQTMTVLDGVAKVNVNLLIYFINKK</sequence>
<dbReference type="Pfam" id="PF00616">
    <property type="entry name" value="RasGAP"/>
    <property type="match status" value="1"/>
</dbReference>
<dbReference type="GO" id="GO:1903479">
    <property type="term" value="P:mitotic actomyosin contractile ring assembly actin filament organization"/>
    <property type="evidence" value="ECO:0007669"/>
    <property type="project" value="TreeGrafter"/>
</dbReference>
<dbReference type="SUPFAM" id="SSF47576">
    <property type="entry name" value="Calponin-homology domain, CH-domain"/>
    <property type="match status" value="1"/>
</dbReference>
<evidence type="ECO:0000313" key="4">
    <source>
        <dbReference type="EMBL" id="KAF7729125.1"/>
    </source>
</evidence>
<dbReference type="EMBL" id="JABAYA010000028">
    <property type="protein sequence ID" value="KAF7729125.1"/>
    <property type="molecule type" value="Genomic_DNA"/>
</dbReference>
<accession>A0A8H7BS04</accession>
<feature type="domain" description="Ras-GAP" evidence="2">
    <location>
        <begin position="472"/>
        <end position="700"/>
    </location>
</feature>
<dbReference type="SUPFAM" id="SSF143885">
    <property type="entry name" value="RGC domain-like"/>
    <property type="match status" value="1"/>
</dbReference>
<dbReference type="GO" id="GO:0051015">
    <property type="term" value="F:actin filament binding"/>
    <property type="evidence" value="ECO:0007669"/>
    <property type="project" value="TreeGrafter"/>
</dbReference>
<dbReference type="OrthoDB" id="775356at2759"/>
<reference evidence="4" key="1">
    <citation type="submission" date="2020-01" db="EMBL/GenBank/DDBJ databases">
        <title>Genome Sequencing of Three Apophysomyces-Like Fungal Strains Confirms a Novel Fungal Genus in the Mucoromycota with divergent Burkholderia-like Endosymbiotic Bacteria.</title>
        <authorList>
            <person name="Stajich J.E."/>
            <person name="Macias A.M."/>
            <person name="Carter-House D."/>
            <person name="Lovett B."/>
            <person name="Kasson L.R."/>
            <person name="Berry K."/>
            <person name="Grigoriev I."/>
            <person name="Chang Y."/>
            <person name="Spatafora J."/>
            <person name="Kasson M.T."/>
        </authorList>
    </citation>
    <scope>NUCLEOTIDE SEQUENCE</scope>
    <source>
        <strain evidence="4">NRRL A-21654</strain>
    </source>
</reference>